<evidence type="ECO:0000256" key="6">
    <source>
        <dbReference type="ARBA" id="ARBA00022989"/>
    </source>
</evidence>
<keyword evidence="2" id="KW-0433">Leucine-rich repeat</keyword>
<dbReference type="InterPro" id="IPR001611">
    <property type="entry name" value="Leu-rich_rpt"/>
</dbReference>
<evidence type="ECO:0000256" key="5">
    <source>
        <dbReference type="ARBA" id="ARBA00022737"/>
    </source>
</evidence>
<evidence type="ECO:0000256" key="4">
    <source>
        <dbReference type="ARBA" id="ARBA00022729"/>
    </source>
</evidence>
<evidence type="ECO:0000256" key="1">
    <source>
        <dbReference type="ARBA" id="ARBA00004167"/>
    </source>
</evidence>
<feature type="transmembrane region" description="Helical" evidence="8">
    <location>
        <begin position="589"/>
        <end position="610"/>
    </location>
</feature>
<evidence type="ECO:0000313" key="9">
    <source>
        <dbReference type="EnsemblPlants" id="KQL01216"/>
    </source>
</evidence>
<accession>K3YNH2</accession>
<dbReference type="FunFam" id="3.80.10.10:FF:000095">
    <property type="entry name" value="LRR receptor-like serine/threonine-protein kinase GSO1"/>
    <property type="match status" value="1"/>
</dbReference>
<reference evidence="9" key="2">
    <citation type="submission" date="2018-08" db="UniProtKB">
        <authorList>
            <consortium name="EnsemblPlants"/>
        </authorList>
    </citation>
    <scope>IDENTIFICATION</scope>
    <source>
        <strain evidence="9">Yugu1</strain>
    </source>
</reference>
<dbReference type="InterPro" id="IPR032675">
    <property type="entry name" value="LRR_dom_sf"/>
</dbReference>
<dbReference type="AlphaFoldDB" id="K3YNH2"/>
<protein>
    <recommendedName>
        <fullName evidence="11">Leucine-rich repeat-containing N-terminal plant-type domain-containing protein</fullName>
    </recommendedName>
</protein>
<dbReference type="GO" id="GO:0016020">
    <property type="term" value="C:membrane"/>
    <property type="evidence" value="ECO:0007669"/>
    <property type="project" value="UniProtKB-SubCell"/>
</dbReference>
<keyword evidence="6 8" id="KW-1133">Transmembrane helix</keyword>
<dbReference type="FunFam" id="3.80.10.10:FF:000400">
    <property type="entry name" value="Nuclear pore complex protein NUP107"/>
    <property type="match status" value="1"/>
</dbReference>
<dbReference type="HOGENOM" id="CLU_000288_18_3_1"/>
<evidence type="ECO:0000256" key="3">
    <source>
        <dbReference type="ARBA" id="ARBA00022692"/>
    </source>
</evidence>
<dbReference type="OMA" id="VIFHHID"/>
<keyword evidence="10" id="KW-1185">Reference proteome</keyword>
<dbReference type="InParanoid" id="K3YNH2"/>
<keyword evidence="4" id="KW-0732">Signal</keyword>
<dbReference type="Gramene" id="KQL01216">
    <property type="protein sequence ID" value="KQL01216"/>
    <property type="gene ID" value="SETIT_015813mg"/>
</dbReference>
<dbReference type="GO" id="GO:0009653">
    <property type="term" value="P:anatomical structure morphogenesis"/>
    <property type="evidence" value="ECO:0007669"/>
    <property type="project" value="UniProtKB-ARBA"/>
</dbReference>
<dbReference type="Pfam" id="PF00560">
    <property type="entry name" value="LRR_1"/>
    <property type="match status" value="6"/>
</dbReference>
<evidence type="ECO:0000256" key="2">
    <source>
        <dbReference type="ARBA" id="ARBA00022614"/>
    </source>
</evidence>
<organism evidence="9 10">
    <name type="scientific">Setaria italica</name>
    <name type="common">Foxtail millet</name>
    <name type="synonym">Panicum italicum</name>
    <dbReference type="NCBI Taxonomy" id="4555"/>
    <lineage>
        <taxon>Eukaryota</taxon>
        <taxon>Viridiplantae</taxon>
        <taxon>Streptophyta</taxon>
        <taxon>Embryophyta</taxon>
        <taxon>Tracheophyta</taxon>
        <taxon>Spermatophyta</taxon>
        <taxon>Magnoliopsida</taxon>
        <taxon>Liliopsida</taxon>
        <taxon>Poales</taxon>
        <taxon>Poaceae</taxon>
        <taxon>PACMAD clade</taxon>
        <taxon>Panicoideae</taxon>
        <taxon>Panicodae</taxon>
        <taxon>Paniceae</taxon>
        <taxon>Cenchrinae</taxon>
        <taxon>Setaria</taxon>
    </lineage>
</organism>
<dbReference type="SMART" id="SM00369">
    <property type="entry name" value="LRR_TYP"/>
    <property type="match status" value="7"/>
</dbReference>
<dbReference type="EnsemblPlants" id="KQL01216">
    <property type="protein sequence ID" value="KQL01216"/>
    <property type="gene ID" value="SETIT_015813mg"/>
</dbReference>
<evidence type="ECO:0000256" key="8">
    <source>
        <dbReference type="SAM" id="Phobius"/>
    </source>
</evidence>
<comment type="subcellular location">
    <subcellularLocation>
        <location evidence="1">Membrane</location>
        <topology evidence="1">Single-pass membrane protein</topology>
    </subcellularLocation>
</comment>
<dbReference type="Gene3D" id="3.80.10.10">
    <property type="entry name" value="Ribonuclease Inhibitor"/>
    <property type="match status" value="3"/>
</dbReference>
<proteinExistence type="predicted"/>
<dbReference type="InterPro" id="IPR003591">
    <property type="entry name" value="Leu-rich_rpt_typical-subtyp"/>
</dbReference>
<dbReference type="Pfam" id="PF13855">
    <property type="entry name" value="LRR_8"/>
    <property type="match status" value="1"/>
</dbReference>
<dbReference type="EMBL" id="AGNK02003653">
    <property type="status" value="NOT_ANNOTATED_CDS"/>
    <property type="molecule type" value="Genomic_DNA"/>
</dbReference>
<dbReference type="PANTHER" id="PTHR48065:SF66">
    <property type="entry name" value="OS10G0469600 PROTEIN"/>
    <property type="match status" value="1"/>
</dbReference>
<dbReference type="Proteomes" id="UP000004995">
    <property type="component" value="Unassembled WGS sequence"/>
</dbReference>
<evidence type="ECO:0008006" key="11">
    <source>
        <dbReference type="Google" id="ProtNLM"/>
    </source>
</evidence>
<keyword evidence="7 8" id="KW-0472">Membrane</keyword>
<dbReference type="PROSITE" id="PS51450">
    <property type="entry name" value="LRR"/>
    <property type="match status" value="1"/>
</dbReference>
<dbReference type="SUPFAM" id="SSF52058">
    <property type="entry name" value="L domain-like"/>
    <property type="match status" value="2"/>
</dbReference>
<sequence>AGSLFRWKSTLVLANGGEQPPSPLLSWLPAKLMCSWLGLTCDSAGHVAEISLHGAGLSGTLGAFDLPALPALTRLNLRGNNITGTILANTTNLVYLDLSQNSLSGVIPDTLSSMMRGLRYFNLSSNELHVPIPWSLSDMREVRMFDVSRNKLIGVIPLELFMNWPEITIFHAQNNSLAGSIPPGISHATKLESLFLYRKSLSGQIPVEIGRLTSLRRIMLAWNSLTGPIPHSVGNLTSLVFLGFPYNNLIGKIPLGITNLTALEALDLGINQLEGEVPATISSLQSLRFLVLSNNNLSGVIPYLNITKLVGTSLADNSFTGEFPIAFCQTNPVPLELAGSAVHGLVKQHFLWECPNVEGLELFVPRISASGEQIELAIPLLRVLRLQSNKLHGSIPWQLSQLSFLQLLDLSGNSLVGSIPRSLSNLTSMMQPKSDFNIPLQISYLISHQLVFYRQYHTFEGAIALMTGIDLSSNSLSGEIPPELANLEGLRFLNLSRNHLSGGIPKDIGNLMILDISQLMSLDSLNLSNNHLSGKIPTGSQLQTLAEPSIYSNNFGLYGFPLNISCSNDSNPTAALSAHSHEIEVLNCYYSILTGLAFGFWLWSGLLLLFKPWRVVIFHHIDHIQEKAAKMEFRHLYNV</sequence>
<dbReference type="eggNOG" id="KOG0619">
    <property type="taxonomic scope" value="Eukaryota"/>
</dbReference>
<dbReference type="STRING" id="4555.K3YNH2"/>
<keyword evidence="3 8" id="KW-0812">Transmembrane</keyword>
<reference evidence="10" key="1">
    <citation type="journal article" date="2012" name="Nat. Biotechnol.">
        <title>Reference genome sequence of the model plant Setaria.</title>
        <authorList>
            <person name="Bennetzen J.L."/>
            <person name="Schmutz J."/>
            <person name="Wang H."/>
            <person name="Percifield R."/>
            <person name="Hawkins J."/>
            <person name="Pontaroli A.C."/>
            <person name="Estep M."/>
            <person name="Feng L."/>
            <person name="Vaughn J.N."/>
            <person name="Grimwood J."/>
            <person name="Jenkins J."/>
            <person name="Barry K."/>
            <person name="Lindquist E."/>
            <person name="Hellsten U."/>
            <person name="Deshpande S."/>
            <person name="Wang X."/>
            <person name="Wu X."/>
            <person name="Mitros T."/>
            <person name="Triplett J."/>
            <person name="Yang X."/>
            <person name="Ye C.Y."/>
            <person name="Mauro-Herrera M."/>
            <person name="Wang L."/>
            <person name="Li P."/>
            <person name="Sharma M."/>
            <person name="Sharma R."/>
            <person name="Ronald P.C."/>
            <person name="Panaud O."/>
            <person name="Kellogg E.A."/>
            <person name="Brutnell T.P."/>
            <person name="Doust A.N."/>
            <person name="Tuskan G.A."/>
            <person name="Rokhsar D."/>
            <person name="Devos K.M."/>
        </authorList>
    </citation>
    <scope>NUCLEOTIDE SEQUENCE [LARGE SCALE GENOMIC DNA]</scope>
    <source>
        <strain evidence="10">cv. Yugu1</strain>
    </source>
</reference>
<evidence type="ECO:0000313" key="10">
    <source>
        <dbReference type="Proteomes" id="UP000004995"/>
    </source>
</evidence>
<name>K3YNH2_SETIT</name>
<dbReference type="PRINTS" id="PR00019">
    <property type="entry name" value="LEURICHRPT"/>
</dbReference>
<dbReference type="GO" id="GO:0099402">
    <property type="term" value="P:plant organ development"/>
    <property type="evidence" value="ECO:0007669"/>
    <property type="project" value="UniProtKB-ARBA"/>
</dbReference>
<keyword evidence="5" id="KW-0677">Repeat</keyword>
<dbReference type="PANTHER" id="PTHR48065">
    <property type="entry name" value="OS10G0469600 PROTEIN"/>
    <property type="match status" value="1"/>
</dbReference>
<evidence type="ECO:0000256" key="7">
    <source>
        <dbReference type="ARBA" id="ARBA00023136"/>
    </source>
</evidence>